<gene>
    <name evidence="1" type="ORF">L798_00561</name>
</gene>
<organism evidence="1 2">
    <name type="scientific">Zootermopsis nevadensis</name>
    <name type="common">Dampwood termite</name>
    <dbReference type="NCBI Taxonomy" id="136037"/>
    <lineage>
        <taxon>Eukaryota</taxon>
        <taxon>Metazoa</taxon>
        <taxon>Ecdysozoa</taxon>
        <taxon>Arthropoda</taxon>
        <taxon>Hexapoda</taxon>
        <taxon>Insecta</taxon>
        <taxon>Pterygota</taxon>
        <taxon>Neoptera</taxon>
        <taxon>Polyneoptera</taxon>
        <taxon>Dictyoptera</taxon>
        <taxon>Blattodea</taxon>
        <taxon>Blattoidea</taxon>
        <taxon>Termitoidae</taxon>
        <taxon>Termopsidae</taxon>
        <taxon>Zootermopsis</taxon>
    </lineage>
</organism>
<dbReference type="AlphaFoldDB" id="A0A067QJ15"/>
<evidence type="ECO:0000313" key="2">
    <source>
        <dbReference type="Proteomes" id="UP000027135"/>
    </source>
</evidence>
<proteinExistence type="predicted"/>
<accession>A0A067QJ15</accession>
<keyword evidence="2" id="KW-1185">Reference proteome</keyword>
<dbReference type="EMBL" id="KK853289">
    <property type="protein sequence ID" value="KDR08907.1"/>
    <property type="molecule type" value="Genomic_DNA"/>
</dbReference>
<dbReference type="Proteomes" id="UP000027135">
    <property type="component" value="Unassembled WGS sequence"/>
</dbReference>
<name>A0A067QJ15_ZOONE</name>
<evidence type="ECO:0000313" key="1">
    <source>
        <dbReference type="EMBL" id="KDR08907.1"/>
    </source>
</evidence>
<protein>
    <submittedName>
        <fullName evidence="1">Uncharacterized protein</fullName>
    </submittedName>
</protein>
<reference evidence="1 2" key="1">
    <citation type="journal article" date="2014" name="Nat. Commun.">
        <title>Molecular traces of alternative social organization in a termite genome.</title>
        <authorList>
            <person name="Terrapon N."/>
            <person name="Li C."/>
            <person name="Robertson H.M."/>
            <person name="Ji L."/>
            <person name="Meng X."/>
            <person name="Booth W."/>
            <person name="Chen Z."/>
            <person name="Childers C.P."/>
            <person name="Glastad K.M."/>
            <person name="Gokhale K."/>
            <person name="Gowin J."/>
            <person name="Gronenberg W."/>
            <person name="Hermansen R.A."/>
            <person name="Hu H."/>
            <person name="Hunt B.G."/>
            <person name="Huylmans A.K."/>
            <person name="Khalil S.M."/>
            <person name="Mitchell R.D."/>
            <person name="Munoz-Torres M.C."/>
            <person name="Mustard J.A."/>
            <person name="Pan H."/>
            <person name="Reese J.T."/>
            <person name="Scharf M.E."/>
            <person name="Sun F."/>
            <person name="Vogel H."/>
            <person name="Xiao J."/>
            <person name="Yang W."/>
            <person name="Yang Z."/>
            <person name="Yang Z."/>
            <person name="Zhou J."/>
            <person name="Zhu J."/>
            <person name="Brent C.S."/>
            <person name="Elsik C.G."/>
            <person name="Goodisman M.A."/>
            <person name="Liberles D.A."/>
            <person name="Roe R.M."/>
            <person name="Vargo E.L."/>
            <person name="Vilcinskas A."/>
            <person name="Wang J."/>
            <person name="Bornberg-Bauer E."/>
            <person name="Korb J."/>
            <person name="Zhang G."/>
            <person name="Liebig J."/>
        </authorList>
    </citation>
    <scope>NUCLEOTIDE SEQUENCE [LARGE SCALE GENOMIC DNA]</scope>
    <source>
        <tissue evidence="1">Whole organism</tissue>
    </source>
</reference>
<sequence length="159" mass="17702">MFENWNFVNCQQTWNLMALLVDTGQKGLPPCFHRLVGMLVHRSKPPVLWIALLCVTRPQTERRHQSVDRVTPLGKGHARFGHMHPLGSGCLWTSVDDAVHAIVGFSCFEGHLILRPGAVLWGWLLELTGYTGACSQQALGRFVAWHQEVGGALVLLQTP</sequence>
<dbReference type="InParanoid" id="A0A067QJ15"/>